<evidence type="ECO:0000259" key="3">
    <source>
        <dbReference type="PROSITE" id="PS50943"/>
    </source>
</evidence>
<evidence type="ECO:0000256" key="2">
    <source>
        <dbReference type="SAM" id="MobiDB-lite"/>
    </source>
</evidence>
<dbReference type="RefSeq" id="WP_073077964.1">
    <property type="nucleotide sequence ID" value="NZ_FRBL01000001.1"/>
</dbReference>
<evidence type="ECO:0000313" key="5">
    <source>
        <dbReference type="Proteomes" id="UP000184420"/>
    </source>
</evidence>
<dbReference type="Gene3D" id="1.10.260.40">
    <property type="entry name" value="lambda repressor-like DNA-binding domains"/>
    <property type="match status" value="1"/>
</dbReference>
<dbReference type="Proteomes" id="UP000184420">
    <property type="component" value="Unassembled WGS sequence"/>
</dbReference>
<dbReference type="EMBL" id="FRBL01000001">
    <property type="protein sequence ID" value="SHK93837.1"/>
    <property type="molecule type" value="Genomic_DNA"/>
</dbReference>
<evidence type="ECO:0000313" key="4">
    <source>
        <dbReference type="EMBL" id="SHK93837.1"/>
    </source>
</evidence>
<dbReference type="GO" id="GO:0003677">
    <property type="term" value="F:DNA binding"/>
    <property type="evidence" value="ECO:0007669"/>
    <property type="project" value="UniProtKB-KW"/>
</dbReference>
<dbReference type="SMART" id="SM00530">
    <property type="entry name" value="HTH_XRE"/>
    <property type="match status" value="1"/>
</dbReference>
<dbReference type="PANTHER" id="PTHR46558">
    <property type="entry name" value="TRACRIPTIONAL REGULATORY PROTEIN-RELATED-RELATED"/>
    <property type="match status" value="1"/>
</dbReference>
<feature type="region of interest" description="Disordered" evidence="2">
    <location>
        <begin position="82"/>
        <end position="104"/>
    </location>
</feature>
<evidence type="ECO:0000256" key="1">
    <source>
        <dbReference type="ARBA" id="ARBA00023125"/>
    </source>
</evidence>
<feature type="compositionally biased region" description="Basic and acidic residues" evidence="2">
    <location>
        <begin position="82"/>
        <end position="95"/>
    </location>
</feature>
<dbReference type="InterPro" id="IPR001387">
    <property type="entry name" value="Cro/C1-type_HTH"/>
</dbReference>
<proteinExistence type="predicted"/>
<accession>A0A1M6WJE1</accession>
<protein>
    <submittedName>
        <fullName evidence="4">DNA-binding transcriptional regulator, XRE-family HTH domain</fullName>
    </submittedName>
</protein>
<reference evidence="4 5" key="1">
    <citation type="submission" date="2016-11" db="EMBL/GenBank/DDBJ databases">
        <authorList>
            <person name="Jaros S."/>
            <person name="Januszkiewicz K."/>
            <person name="Wedrychowicz H."/>
        </authorList>
    </citation>
    <scope>NUCLEOTIDE SEQUENCE [LARGE SCALE GENOMIC DNA]</scope>
    <source>
        <strain evidence="4 5">DSM 27406</strain>
    </source>
</reference>
<dbReference type="SUPFAM" id="SSF47413">
    <property type="entry name" value="lambda repressor-like DNA-binding domains"/>
    <property type="match status" value="1"/>
</dbReference>
<dbReference type="InterPro" id="IPR010982">
    <property type="entry name" value="Lambda_DNA-bd_dom_sf"/>
</dbReference>
<keyword evidence="1 4" id="KW-0238">DNA-binding</keyword>
<dbReference type="OrthoDB" id="1446758at2"/>
<dbReference type="STRING" id="1419482.SAMN05444266_101650"/>
<gene>
    <name evidence="4" type="ORF">SAMN05444266_101650</name>
</gene>
<sequence length="177" mass="20053">MNPNTINRNLYYLRTSKGLTQQQVAEALNIARSTYTGYESKWVPDLETQKSLAKYYNININDLLNKEMMPAEEVASYMAKLDRNSNRGGKADTKKPKQIKSPFPADDELNWERAEILATKRATAMAISKVYALLGTPRTYEEVLADIDDDRTTILADLRAGRLSFGPSDPQKDREKS</sequence>
<dbReference type="Pfam" id="PF01381">
    <property type="entry name" value="HTH_3"/>
    <property type="match status" value="1"/>
</dbReference>
<name>A0A1M6WJE1_9BACT</name>
<keyword evidence="5" id="KW-1185">Reference proteome</keyword>
<dbReference type="PROSITE" id="PS50943">
    <property type="entry name" value="HTH_CROC1"/>
    <property type="match status" value="1"/>
</dbReference>
<dbReference type="PANTHER" id="PTHR46558:SF11">
    <property type="entry name" value="HTH-TYPE TRANSCRIPTIONAL REGULATOR XRE"/>
    <property type="match status" value="1"/>
</dbReference>
<organism evidence="4 5">
    <name type="scientific">Chitinophaga jiangningensis</name>
    <dbReference type="NCBI Taxonomy" id="1419482"/>
    <lineage>
        <taxon>Bacteria</taxon>
        <taxon>Pseudomonadati</taxon>
        <taxon>Bacteroidota</taxon>
        <taxon>Chitinophagia</taxon>
        <taxon>Chitinophagales</taxon>
        <taxon>Chitinophagaceae</taxon>
        <taxon>Chitinophaga</taxon>
    </lineage>
</organism>
<dbReference type="AlphaFoldDB" id="A0A1M6WJE1"/>
<feature type="domain" description="HTH cro/C1-type" evidence="3">
    <location>
        <begin position="10"/>
        <end position="63"/>
    </location>
</feature>
<dbReference type="CDD" id="cd00093">
    <property type="entry name" value="HTH_XRE"/>
    <property type="match status" value="1"/>
</dbReference>